<organism evidence="2 3">
    <name type="scientific">Urochloa decumbens</name>
    <dbReference type="NCBI Taxonomy" id="240449"/>
    <lineage>
        <taxon>Eukaryota</taxon>
        <taxon>Viridiplantae</taxon>
        <taxon>Streptophyta</taxon>
        <taxon>Embryophyta</taxon>
        <taxon>Tracheophyta</taxon>
        <taxon>Spermatophyta</taxon>
        <taxon>Magnoliopsida</taxon>
        <taxon>Liliopsida</taxon>
        <taxon>Poales</taxon>
        <taxon>Poaceae</taxon>
        <taxon>PACMAD clade</taxon>
        <taxon>Panicoideae</taxon>
        <taxon>Panicodae</taxon>
        <taxon>Paniceae</taxon>
        <taxon>Melinidinae</taxon>
        <taxon>Urochloa</taxon>
    </lineage>
</organism>
<dbReference type="EMBL" id="OZ075120">
    <property type="protein sequence ID" value="CAL4891874.1"/>
    <property type="molecule type" value="Genomic_DNA"/>
</dbReference>
<evidence type="ECO:0000313" key="3">
    <source>
        <dbReference type="Proteomes" id="UP001497457"/>
    </source>
</evidence>
<feature type="compositionally biased region" description="Polar residues" evidence="1">
    <location>
        <begin position="191"/>
        <end position="200"/>
    </location>
</feature>
<sequence length="662" mass="72427">MVAGTRPAVSRQQVEQYLLQHFQLDAEDAEVRLYRPDDFLIVFRRRIDADRVLHAEPPASAAFQLSFMRWRREARAVAAPLQYKVILDMRGIPAHLWEVDIAQRIVGSSCLIIQAAPDVSSKRNMRTFTVAAWAVDPDLVPTEVVLVVPEKEAPFVQDTKFYLRPEELIHSSKATLRYRVSTEVREVQDWRQPSDSSSEDNWGYGGGASDDDDSDPGHDFGSGRGGSSRPWPRRHRFPPGGGGTAPAWPTSRGCDSAIGWWGHSFATGRESVRRCQRRRPVRAPAPASHRANIQGPPPRQSRRSWAPRRVWVVRSKSRHAEVVGSEKRSGKDKAKARCICQAAKCAPKQLMVASASDDLRATSPVSASEAPDADNVDGTNGPRPASQGPQAHGGGLVAMDPLCDRSEVEVAPNRWDPMRHEGIASRRYAKAGTDVPAGKIFGRILGAFGPRRESGPLLEAITFPEVPAASLDGPAGIPILLGASSTPPRPTPEFSFGSPLQVRKEGEPCTGMPIIISPSSTRNVTTTRGAPPMGGSEPLSAAEFADLCTTPLPEPVMLLPPQQRKARQRSEQTLLPRRSTRIAKNSRGRVSNPLVAAQNVLMRKLGIIKEEAEPDADAVQQYSELCCKGLSVSDAEAIDELFPEHIPVDDEADDDEELLEHQ</sequence>
<dbReference type="AlphaFoldDB" id="A0ABC8VJB6"/>
<evidence type="ECO:0000313" key="2">
    <source>
        <dbReference type="EMBL" id="CAL4891874.1"/>
    </source>
</evidence>
<feature type="compositionally biased region" description="Low complexity" evidence="1">
    <location>
        <begin position="282"/>
        <end position="291"/>
    </location>
</feature>
<evidence type="ECO:0000256" key="1">
    <source>
        <dbReference type="SAM" id="MobiDB-lite"/>
    </source>
</evidence>
<feature type="region of interest" description="Disordered" evidence="1">
    <location>
        <begin position="187"/>
        <end position="250"/>
    </location>
</feature>
<name>A0ABC8VJB6_9POAL</name>
<feature type="region of interest" description="Disordered" evidence="1">
    <location>
        <begin position="512"/>
        <end position="534"/>
    </location>
</feature>
<dbReference type="PANTHER" id="PTHR33087:SF38">
    <property type="entry name" value="OS10G0201600 PROTEIN"/>
    <property type="match status" value="1"/>
</dbReference>
<feature type="region of interest" description="Disordered" evidence="1">
    <location>
        <begin position="269"/>
        <end position="305"/>
    </location>
</feature>
<accession>A0ABC8VJB6</accession>
<dbReference type="Proteomes" id="UP001497457">
    <property type="component" value="Chromosome 10rd"/>
</dbReference>
<dbReference type="PANTHER" id="PTHR33087">
    <property type="entry name" value="OS07G0539200 PROTEIN"/>
    <property type="match status" value="1"/>
</dbReference>
<dbReference type="InterPro" id="IPR053253">
    <property type="entry name" value="Sex_diff_modulator"/>
</dbReference>
<keyword evidence="3" id="KW-1185">Reference proteome</keyword>
<reference evidence="2" key="1">
    <citation type="submission" date="2024-10" db="EMBL/GenBank/DDBJ databases">
        <authorList>
            <person name="Ryan C."/>
        </authorList>
    </citation>
    <scope>NUCLEOTIDE SEQUENCE [LARGE SCALE GENOMIC DNA]</scope>
</reference>
<feature type="compositionally biased region" description="Polar residues" evidence="1">
    <location>
        <begin position="517"/>
        <end position="528"/>
    </location>
</feature>
<gene>
    <name evidence="2" type="ORF">URODEC1_LOCUS4012</name>
</gene>
<protein>
    <submittedName>
        <fullName evidence="2">Uncharacterized protein</fullName>
    </submittedName>
</protein>
<feature type="region of interest" description="Disordered" evidence="1">
    <location>
        <begin position="361"/>
        <end position="396"/>
    </location>
</feature>
<proteinExistence type="predicted"/>